<proteinExistence type="predicted"/>
<dbReference type="GO" id="GO:0008233">
    <property type="term" value="F:peptidase activity"/>
    <property type="evidence" value="ECO:0007669"/>
    <property type="project" value="UniProtKB-KW"/>
</dbReference>
<gene>
    <name evidence="6" type="ORF">GCM10009863_31210</name>
</gene>
<dbReference type="RefSeq" id="WP_344566313.1">
    <property type="nucleotide sequence ID" value="NZ_BAAARJ010000009.1"/>
</dbReference>
<organism evidence="6 7">
    <name type="scientific">Streptomyces axinellae</name>
    <dbReference type="NCBI Taxonomy" id="552788"/>
    <lineage>
        <taxon>Bacteria</taxon>
        <taxon>Bacillati</taxon>
        <taxon>Actinomycetota</taxon>
        <taxon>Actinomycetes</taxon>
        <taxon>Kitasatosporales</taxon>
        <taxon>Streptomycetaceae</taxon>
        <taxon>Streptomyces</taxon>
    </lineage>
</organism>
<dbReference type="InterPro" id="IPR008761">
    <property type="entry name" value="Peptidase_S37"/>
</dbReference>
<feature type="compositionally biased region" description="Basic and acidic residues" evidence="4">
    <location>
        <begin position="444"/>
        <end position="464"/>
    </location>
</feature>
<keyword evidence="2 5" id="KW-0732">Signal</keyword>
<evidence type="ECO:0000313" key="7">
    <source>
        <dbReference type="Proteomes" id="UP001501447"/>
    </source>
</evidence>
<dbReference type="InterPro" id="IPR029058">
    <property type="entry name" value="AB_hydrolase_fold"/>
</dbReference>
<dbReference type="PANTHER" id="PTHR11010:SF38">
    <property type="entry name" value="LYSOSOMAL PRO-X CARBOXYPEPTIDASE"/>
    <property type="match status" value="1"/>
</dbReference>
<evidence type="ECO:0000256" key="2">
    <source>
        <dbReference type="ARBA" id="ARBA00022729"/>
    </source>
</evidence>
<evidence type="ECO:0000256" key="5">
    <source>
        <dbReference type="SAM" id="SignalP"/>
    </source>
</evidence>
<evidence type="ECO:0000256" key="4">
    <source>
        <dbReference type="SAM" id="MobiDB-lite"/>
    </source>
</evidence>
<dbReference type="SUPFAM" id="SSF53474">
    <property type="entry name" value="alpha/beta-Hydrolases"/>
    <property type="match status" value="1"/>
</dbReference>
<feature type="region of interest" description="Disordered" evidence="4">
    <location>
        <begin position="441"/>
        <end position="471"/>
    </location>
</feature>
<feature type="chain" id="PRO_5046925610" evidence="5">
    <location>
        <begin position="28"/>
        <end position="471"/>
    </location>
</feature>
<comment type="caution">
    <text evidence="6">The sequence shown here is derived from an EMBL/GenBank/DDBJ whole genome shotgun (WGS) entry which is preliminary data.</text>
</comment>
<protein>
    <submittedName>
        <fullName evidence="6">S28 family serine protease</fullName>
    </submittedName>
</protein>
<evidence type="ECO:0000256" key="1">
    <source>
        <dbReference type="ARBA" id="ARBA00022670"/>
    </source>
</evidence>
<accession>A0ABP6CD56</accession>
<dbReference type="Pfam" id="PF05576">
    <property type="entry name" value="Peptidase_S37"/>
    <property type="match status" value="1"/>
</dbReference>
<keyword evidence="3" id="KW-0378">Hydrolase</keyword>
<keyword evidence="1 6" id="KW-0645">Protease</keyword>
<sequence>MRKTLRWLLSLVVLISTVGIGSASAGAATTAAGADIKDRILAVPGMSLIEEKPVNGYRYFVLNYQQPIDHRHPGKGTFKQRISILHKGEDRPTVFFTGGYNLSTTPSRSEPTQMTDGNQVSMEYRFFTPSRPDPADWSKLDIWQAASDQHRIFKALKKIYGKNWIATGGSKGGMTATYFRRFYPHDMDGTVAYVAPDDVRNAEDSAYEKFFKNVGSKECRAKLNGVQHEIFERRGEMVPRLKKWAEENDYTFKLAGSADKAFELVAQDLVWGFWQYHLESECDQVPATGASTDDLYKWADEIGGWDAGTDQGMLPYTPYYYQAGTQMGSPDYEEPLLDDVRKYPGLNVPRTYVPRDIPMKFNKHDKAMRDVDAWVRHHSSQMLFVYGQNDPWGAEPFRPGKGTKDTAVYTAPGQNHGANIAKLQEDDRADATRALMKWAGVKVGPDEKPKRLTAYDKKLDRPQKDALTLRP</sequence>
<evidence type="ECO:0000313" key="6">
    <source>
        <dbReference type="EMBL" id="GAA2615228.1"/>
    </source>
</evidence>
<dbReference type="PANTHER" id="PTHR11010">
    <property type="entry name" value="PROTEASE S28 PRO-X CARBOXYPEPTIDASE-RELATED"/>
    <property type="match status" value="1"/>
</dbReference>
<dbReference type="Proteomes" id="UP001501447">
    <property type="component" value="Unassembled WGS sequence"/>
</dbReference>
<evidence type="ECO:0000256" key="3">
    <source>
        <dbReference type="ARBA" id="ARBA00022801"/>
    </source>
</evidence>
<keyword evidence="7" id="KW-1185">Reference proteome</keyword>
<dbReference type="GO" id="GO:0006508">
    <property type="term" value="P:proteolysis"/>
    <property type="evidence" value="ECO:0007669"/>
    <property type="project" value="UniProtKB-KW"/>
</dbReference>
<name>A0ABP6CD56_9ACTN</name>
<feature type="signal peptide" evidence="5">
    <location>
        <begin position="1"/>
        <end position="27"/>
    </location>
</feature>
<dbReference type="EMBL" id="BAAARJ010000009">
    <property type="protein sequence ID" value="GAA2615228.1"/>
    <property type="molecule type" value="Genomic_DNA"/>
</dbReference>
<dbReference type="Gene3D" id="3.40.50.1820">
    <property type="entry name" value="alpha/beta hydrolase"/>
    <property type="match status" value="1"/>
</dbReference>
<reference evidence="7" key="1">
    <citation type="journal article" date="2019" name="Int. J. Syst. Evol. Microbiol.">
        <title>The Global Catalogue of Microorganisms (GCM) 10K type strain sequencing project: providing services to taxonomists for standard genome sequencing and annotation.</title>
        <authorList>
            <consortium name="The Broad Institute Genomics Platform"/>
            <consortium name="The Broad Institute Genome Sequencing Center for Infectious Disease"/>
            <person name="Wu L."/>
            <person name="Ma J."/>
        </authorList>
    </citation>
    <scope>NUCLEOTIDE SEQUENCE [LARGE SCALE GENOMIC DNA]</scope>
    <source>
        <strain evidence="7">JCM 16373</strain>
    </source>
</reference>